<dbReference type="EMBL" id="OIVN01004595">
    <property type="protein sequence ID" value="SPD18287.1"/>
    <property type="molecule type" value="Genomic_DNA"/>
</dbReference>
<dbReference type="PANTHER" id="PTHR31513:SF2">
    <property type="entry name" value="MRAZ"/>
    <property type="match status" value="1"/>
</dbReference>
<name>A0A2N9HWI6_FAGSY</name>
<proteinExistence type="predicted"/>
<accession>A0A2N9HWI6</accession>
<organism evidence="1">
    <name type="scientific">Fagus sylvatica</name>
    <name type="common">Beechnut</name>
    <dbReference type="NCBI Taxonomy" id="28930"/>
    <lineage>
        <taxon>Eukaryota</taxon>
        <taxon>Viridiplantae</taxon>
        <taxon>Streptophyta</taxon>
        <taxon>Embryophyta</taxon>
        <taxon>Tracheophyta</taxon>
        <taxon>Spermatophyta</taxon>
        <taxon>Magnoliopsida</taxon>
        <taxon>eudicotyledons</taxon>
        <taxon>Gunneridae</taxon>
        <taxon>Pentapetalae</taxon>
        <taxon>rosids</taxon>
        <taxon>fabids</taxon>
        <taxon>Fagales</taxon>
        <taxon>Fagaceae</taxon>
        <taxon>Fagus</taxon>
    </lineage>
</organism>
<reference evidence="1" key="1">
    <citation type="submission" date="2018-02" db="EMBL/GenBank/DDBJ databases">
        <authorList>
            <person name="Cohen D.B."/>
            <person name="Kent A.D."/>
        </authorList>
    </citation>
    <scope>NUCLEOTIDE SEQUENCE</scope>
</reference>
<protein>
    <submittedName>
        <fullName evidence="1">Uncharacterized protein</fullName>
    </submittedName>
</protein>
<dbReference type="PANTHER" id="PTHR31513">
    <property type="entry name" value="EPHRIN TYPE-B RECEPTOR"/>
    <property type="match status" value="1"/>
</dbReference>
<gene>
    <name evidence="1" type="ORF">FSB_LOCUS46169</name>
</gene>
<dbReference type="AlphaFoldDB" id="A0A2N9HWI6"/>
<sequence>MGCPWNAGAAGTYFNADLLSLRVGNDNVTTETETPLLDFPTTHLWSHVFVENNAKVLVPLLWTRVQVVRGQIGLYRGGTIVFGLSDYPVSEFELVAEELLMSDSIIKHCSVDVIYRKKSGQLAAENVEGSLSKYCKASLAVSEGTKFAIGYTDLALKELLGILSEACLTKKQKKKKK</sequence>
<evidence type="ECO:0000313" key="1">
    <source>
        <dbReference type="EMBL" id="SPD18287.1"/>
    </source>
</evidence>